<dbReference type="AlphaFoldDB" id="A0A0A9AWW1"/>
<feature type="chain" id="PRO_5002060342" evidence="1">
    <location>
        <begin position="19"/>
        <end position="70"/>
    </location>
</feature>
<evidence type="ECO:0000313" key="2">
    <source>
        <dbReference type="EMBL" id="JAD54373.1"/>
    </source>
</evidence>
<accession>A0A0A9AWW1</accession>
<organism evidence="2">
    <name type="scientific">Arundo donax</name>
    <name type="common">Giant reed</name>
    <name type="synonym">Donax arundinaceus</name>
    <dbReference type="NCBI Taxonomy" id="35708"/>
    <lineage>
        <taxon>Eukaryota</taxon>
        <taxon>Viridiplantae</taxon>
        <taxon>Streptophyta</taxon>
        <taxon>Embryophyta</taxon>
        <taxon>Tracheophyta</taxon>
        <taxon>Spermatophyta</taxon>
        <taxon>Magnoliopsida</taxon>
        <taxon>Liliopsida</taxon>
        <taxon>Poales</taxon>
        <taxon>Poaceae</taxon>
        <taxon>PACMAD clade</taxon>
        <taxon>Arundinoideae</taxon>
        <taxon>Arundineae</taxon>
        <taxon>Arundo</taxon>
    </lineage>
</organism>
<reference evidence="2" key="2">
    <citation type="journal article" date="2015" name="Data Brief">
        <title>Shoot transcriptome of the giant reed, Arundo donax.</title>
        <authorList>
            <person name="Barrero R.A."/>
            <person name="Guerrero F.D."/>
            <person name="Moolhuijzen P."/>
            <person name="Goolsby J.A."/>
            <person name="Tidwell J."/>
            <person name="Bellgard S.E."/>
            <person name="Bellgard M.I."/>
        </authorList>
    </citation>
    <scope>NUCLEOTIDE SEQUENCE</scope>
    <source>
        <tissue evidence="2">Shoot tissue taken approximately 20 cm above the soil surface</tissue>
    </source>
</reference>
<protein>
    <submittedName>
        <fullName evidence="2">Uncharacterized protein</fullName>
    </submittedName>
</protein>
<feature type="signal peptide" evidence="1">
    <location>
        <begin position="1"/>
        <end position="18"/>
    </location>
</feature>
<reference evidence="2" key="1">
    <citation type="submission" date="2014-09" db="EMBL/GenBank/DDBJ databases">
        <authorList>
            <person name="Magalhaes I.L.F."/>
            <person name="Oliveira U."/>
            <person name="Santos F.R."/>
            <person name="Vidigal T.H.D.A."/>
            <person name="Brescovit A.D."/>
            <person name="Santos A.J."/>
        </authorList>
    </citation>
    <scope>NUCLEOTIDE SEQUENCE</scope>
    <source>
        <tissue evidence="2">Shoot tissue taken approximately 20 cm above the soil surface</tissue>
    </source>
</reference>
<name>A0A0A9AWW1_ARUDO</name>
<proteinExistence type="predicted"/>
<keyword evidence="1" id="KW-0732">Signal</keyword>
<dbReference type="EMBL" id="GBRH01243522">
    <property type="protein sequence ID" value="JAD54373.1"/>
    <property type="molecule type" value="Transcribed_RNA"/>
</dbReference>
<sequence length="70" mass="8195">MCALLVWFFCPSDWLVRGGMRVEQNPQIFLEINLERLFGSQIRWHQLGSIMSTLKDKSLTGLNQNHGWMD</sequence>
<evidence type="ECO:0000256" key="1">
    <source>
        <dbReference type="SAM" id="SignalP"/>
    </source>
</evidence>